<protein>
    <submittedName>
        <fullName evidence="2">Uncharacterized protein</fullName>
    </submittedName>
</protein>
<evidence type="ECO:0000256" key="1">
    <source>
        <dbReference type="SAM" id="SignalP"/>
    </source>
</evidence>
<evidence type="ECO:0000313" key="2">
    <source>
        <dbReference type="EMBL" id="KAK6344853.1"/>
    </source>
</evidence>
<dbReference type="AlphaFoldDB" id="A0AAN8MT84"/>
<comment type="caution">
    <text evidence="2">The sequence shown here is derived from an EMBL/GenBank/DDBJ whole genome shotgun (WGS) entry which is preliminary data.</text>
</comment>
<dbReference type="EMBL" id="JAVHNR010000004">
    <property type="protein sequence ID" value="KAK6344853.1"/>
    <property type="molecule type" value="Genomic_DNA"/>
</dbReference>
<organism evidence="2 3">
    <name type="scientific">Orbilia javanica</name>
    <dbReference type="NCBI Taxonomy" id="47235"/>
    <lineage>
        <taxon>Eukaryota</taxon>
        <taxon>Fungi</taxon>
        <taxon>Dikarya</taxon>
        <taxon>Ascomycota</taxon>
        <taxon>Pezizomycotina</taxon>
        <taxon>Orbiliomycetes</taxon>
        <taxon>Orbiliales</taxon>
        <taxon>Orbiliaceae</taxon>
        <taxon>Orbilia</taxon>
    </lineage>
</organism>
<evidence type="ECO:0000313" key="3">
    <source>
        <dbReference type="Proteomes" id="UP001313282"/>
    </source>
</evidence>
<feature type="signal peptide" evidence="1">
    <location>
        <begin position="1"/>
        <end position="19"/>
    </location>
</feature>
<sequence>MISLTVHTLFAVFATSVSGLIIDVFPSVPGTNDLPTLRLCRPLINQSPIAVNPLKTACPDGSSSFWLWNYNSQPSDQMQTLVNLLGVTSNSRETPYLLSQADYNTVFSYGFTNPGLRYQPSAFKVKRDGAYQAIDNNNQFRVGDELEYYSPVAGSVSDADKTLRLQIQNKSPTYLMRQLTDGSNQVIPTTTTYPTVTLKINSLGNTELVVPKGNWLQRGVQGLTNVANTLKSGLNTFVAQPLTNAATYLSQNSPQWQENAKVWLGKTGNNLYDRAGAVLNNGVNYITQPLANAGGWVETKVLNGIDRAGNALDGAVDYIAAPFVAGGEWVENAANNYITQPIAQTGQWIGNTANNAYNTAIQDLNGIGPAIGQGWQAVKDVTNQGLANAGGWVRGQINNGLRGVDGWVNGAPVLQTVGSTGQVVQPVPSYIPVAAFPVQSGSPVASQANRNALPIVAPQNQALGGSTIGATLRTASGDTADDFPWDMSASQFFVPGQAKV</sequence>
<accession>A0AAN8MT84</accession>
<dbReference type="Proteomes" id="UP001313282">
    <property type="component" value="Unassembled WGS sequence"/>
</dbReference>
<keyword evidence="3" id="KW-1185">Reference proteome</keyword>
<gene>
    <name evidence="2" type="ORF">TWF718_006805</name>
</gene>
<proteinExistence type="predicted"/>
<name>A0AAN8MT84_9PEZI</name>
<reference evidence="2 3" key="1">
    <citation type="submission" date="2019-10" db="EMBL/GenBank/DDBJ databases">
        <authorList>
            <person name="Palmer J.M."/>
        </authorList>
    </citation>
    <scope>NUCLEOTIDE SEQUENCE [LARGE SCALE GENOMIC DNA]</scope>
    <source>
        <strain evidence="2 3">TWF718</strain>
    </source>
</reference>
<feature type="chain" id="PRO_5043039666" evidence="1">
    <location>
        <begin position="20"/>
        <end position="500"/>
    </location>
</feature>
<keyword evidence="1" id="KW-0732">Signal</keyword>